<dbReference type="EMBL" id="CAEZTM010000012">
    <property type="protein sequence ID" value="CAB4565751.1"/>
    <property type="molecule type" value="Genomic_DNA"/>
</dbReference>
<keyword evidence="5" id="KW-0067">ATP-binding</keyword>
<comment type="similarity">
    <text evidence="1">Belongs to the carbohydrate kinase PfkB family.</text>
</comment>
<feature type="domain" description="Carbohydrate kinase PfkB" evidence="6">
    <location>
        <begin position="5"/>
        <end position="296"/>
    </location>
</feature>
<organism evidence="8">
    <name type="scientific">freshwater metagenome</name>
    <dbReference type="NCBI Taxonomy" id="449393"/>
    <lineage>
        <taxon>unclassified sequences</taxon>
        <taxon>metagenomes</taxon>
        <taxon>ecological metagenomes</taxon>
    </lineage>
</organism>
<dbReference type="InterPro" id="IPR002173">
    <property type="entry name" value="Carboh/pur_kinase_PfkB_CS"/>
</dbReference>
<dbReference type="GO" id="GO:0005524">
    <property type="term" value="F:ATP binding"/>
    <property type="evidence" value="ECO:0007669"/>
    <property type="project" value="UniProtKB-KW"/>
</dbReference>
<dbReference type="Pfam" id="PF00294">
    <property type="entry name" value="PfkB"/>
    <property type="match status" value="1"/>
</dbReference>
<evidence type="ECO:0000256" key="4">
    <source>
        <dbReference type="ARBA" id="ARBA00022777"/>
    </source>
</evidence>
<dbReference type="AlphaFoldDB" id="A0A6J6K2Q4"/>
<dbReference type="PANTHER" id="PTHR43085:SF1">
    <property type="entry name" value="PSEUDOURIDINE KINASE-RELATED"/>
    <property type="match status" value="1"/>
</dbReference>
<evidence type="ECO:0000256" key="1">
    <source>
        <dbReference type="ARBA" id="ARBA00010688"/>
    </source>
</evidence>
<dbReference type="EMBL" id="CAEZVY010000059">
    <property type="protein sequence ID" value="CAB4642139.1"/>
    <property type="molecule type" value="Genomic_DNA"/>
</dbReference>
<keyword evidence="3" id="KW-0547">Nucleotide-binding</keyword>
<dbReference type="InterPro" id="IPR029056">
    <property type="entry name" value="Ribokinase-like"/>
</dbReference>
<dbReference type="Gene3D" id="3.40.1190.20">
    <property type="match status" value="1"/>
</dbReference>
<keyword evidence="2" id="KW-0808">Transferase</keyword>
<dbReference type="PANTHER" id="PTHR43085">
    <property type="entry name" value="HEXOKINASE FAMILY MEMBER"/>
    <property type="match status" value="1"/>
</dbReference>
<evidence type="ECO:0000256" key="2">
    <source>
        <dbReference type="ARBA" id="ARBA00022679"/>
    </source>
</evidence>
<evidence type="ECO:0000256" key="5">
    <source>
        <dbReference type="ARBA" id="ARBA00022840"/>
    </source>
</evidence>
<sequence>MSTDKDVVTVGETMAMFRAMSEGPISSTTLFEFGWGGAETNVAIGLKRLGIQTTWVSALGDDIFGDTILRALETEGVRVEATTDSENPTGLMVKIPIRGEDPVVRYFRSGSAASALDFTAQVEDALSQARWIHLTGIFPALSETTRNTAHEIVDYAVMHSIPYSFDINYRPQLWSRQDARSTLLALASDAAIVFGGLSELEILVGAHSSIEDSLTAVSDLGPGEVVAKLGSDGALALVGDRFLSAPAHPVDVVDTVGAGDAFVAGYLSQRLRHENPERALLRGTLCGAAACSKPGDWEGAPLLSDIVRLETAVLV</sequence>
<reference evidence="8" key="1">
    <citation type="submission" date="2020-05" db="EMBL/GenBank/DDBJ databases">
        <authorList>
            <person name="Chiriac C."/>
            <person name="Salcher M."/>
            <person name="Ghai R."/>
            <person name="Kavagutti S V."/>
        </authorList>
    </citation>
    <scope>NUCLEOTIDE SEQUENCE</scope>
</reference>
<dbReference type="PROSITE" id="PS00584">
    <property type="entry name" value="PFKB_KINASES_2"/>
    <property type="match status" value="1"/>
</dbReference>
<dbReference type="InterPro" id="IPR050306">
    <property type="entry name" value="PfkB_Carbo_kinase"/>
</dbReference>
<name>A0A6J6K2Q4_9ZZZZ</name>
<evidence type="ECO:0000313" key="8">
    <source>
        <dbReference type="EMBL" id="CAB4642139.1"/>
    </source>
</evidence>
<dbReference type="InterPro" id="IPR011611">
    <property type="entry name" value="PfkB_dom"/>
</dbReference>
<dbReference type="GO" id="GO:0016301">
    <property type="term" value="F:kinase activity"/>
    <property type="evidence" value="ECO:0007669"/>
    <property type="project" value="UniProtKB-KW"/>
</dbReference>
<evidence type="ECO:0000256" key="3">
    <source>
        <dbReference type="ARBA" id="ARBA00022741"/>
    </source>
</evidence>
<evidence type="ECO:0000313" key="7">
    <source>
        <dbReference type="EMBL" id="CAB4565751.1"/>
    </source>
</evidence>
<dbReference type="CDD" id="cd01166">
    <property type="entry name" value="KdgK"/>
    <property type="match status" value="1"/>
</dbReference>
<accession>A0A6J6K2Q4</accession>
<protein>
    <submittedName>
        <fullName evidence="8">Unannotated protein</fullName>
    </submittedName>
</protein>
<proteinExistence type="inferred from homology"/>
<keyword evidence="4" id="KW-0418">Kinase</keyword>
<dbReference type="SUPFAM" id="SSF53613">
    <property type="entry name" value="Ribokinase-like"/>
    <property type="match status" value="1"/>
</dbReference>
<gene>
    <name evidence="7" type="ORF">UFOPK1684_00410</name>
    <name evidence="8" type="ORF">UFOPK2158_00688</name>
</gene>
<evidence type="ECO:0000259" key="6">
    <source>
        <dbReference type="Pfam" id="PF00294"/>
    </source>
</evidence>